<evidence type="ECO:0000256" key="6">
    <source>
        <dbReference type="SAM" id="SignalP"/>
    </source>
</evidence>
<dbReference type="SUPFAM" id="SSF53850">
    <property type="entry name" value="Periplasmic binding protein-like II"/>
    <property type="match status" value="1"/>
</dbReference>
<evidence type="ECO:0000256" key="1">
    <source>
        <dbReference type="ARBA" id="ARBA00022475"/>
    </source>
</evidence>
<dbReference type="AlphaFoldDB" id="A0A4S4BZ71"/>
<accession>A0A4S4BZ71</accession>
<sequence length="515" mass="56739">MIASTKKMVMTGAAALLAATALTACGSDNGKENTASSGSGGKGVMEITMMNQYTSTEPPSEDNPIIKRIEEYTGTKLNITWVPATAYNDKVNVSIASNDLPQVLLIQDTKSSSIINAERSGMFWEIGPYLKDYPNLSKYNANELVLNNISVDGKVYGLYRARALARQGIAFRQDWLDNLGLSQPKTIDELYEVIKAFALNDPDGNGKQDTFGLVEAEDSGSGAGAVGLIGFQNIAAYFGAPNQWEIQDGKAVPEFMTPENMEAMKFYKKLYDEKLINQDFAATKQSKQQELFYQGKAGMLFPTLDFVITGGNELRKANPDAKIDIVSRIEGPEGERVFATTGYSGMFVFPKATVKTEDELKALLSYFDKIVDDDMMYTWTWGIEGIHFEKDASGEPAISDQTAYTNQVSPLKQLPSYDGALMIWKGKGEADNKFRTMMQENEAIAVSNPVEPLISQTAVEKGTELNKIITDARVKFITGALDEAEYNKEVEKWRAQGGDQIIQEYTQLYAELAGN</sequence>
<evidence type="ECO:0000313" key="7">
    <source>
        <dbReference type="EMBL" id="THF79887.1"/>
    </source>
</evidence>
<dbReference type="RefSeq" id="WP_136369876.1">
    <property type="nucleotide sequence ID" value="NZ_SSOB01000012.1"/>
</dbReference>
<dbReference type="Pfam" id="PF01547">
    <property type="entry name" value="SBP_bac_1"/>
    <property type="match status" value="1"/>
</dbReference>
<dbReference type="EMBL" id="SSOB01000012">
    <property type="protein sequence ID" value="THF79887.1"/>
    <property type="molecule type" value="Genomic_DNA"/>
</dbReference>
<dbReference type="Proteomes" id="UP000310636">
    <property type="component" value="Unassembled WGS sequence"/>
</dbReference>
<dbReference type="OrthoDB" id="9787283at2"/>
<keyword evidence="1" id="KW-1003">Cell membrane</keyword>
<keyword evidence="2 6" id="KW-0732">Signal</keyword>
<feature type="signal peptide" evidence="6">
    <location>
        <begin position="1"/>
        <end position="26"/>
    </location>
</feature>
<evidence type="ECO:0000256" key="4">
    <source>
        <dbReference type="ARBA" id="ARBA00023139"/>
    </source>
</evidence>
<evidence type="ECO:0000256" key="3">
    <source>
        <dbReference type="ARBA" id="ARBA00023136"/>
    </source>
</evidence>
<dbReference type="InterPro" id="IPR006059">
    <property type="entry name" value="SBP"/>
</dbReference>
<keyword evidence="4" id="KW-0564">Palmitate</keyword>
<gene>
    <name evidence="7" type="ORF">E6C55_11170</name>
</gene>
<keyword evidence="3" id="KW-0472">Membrane</keyword>
<dbReference type="PANTHER" id="PTHR43649">
    <property type="entry name" value="ARABINOSE-BINDING PROTEIN-RELATED"/>
    <property type="match status" value="1"/>
</dbReference>
<feature type="chain" id="PRO_5020281485" evidence="6">
    <location>
        <begin position="27"/>
        <end position="515"/>
    </location>
</feature>
<dbReference type="PROSITE" id="PS51257">
    <property type="entry name" value="PROKAR_LIPOPROTEIN"/>
    <property type="match status" value="1"/>
</dbReference>
<dbReference type="PANTHER" id="PTHR43649:SF33">
    <property type="entry name" value="POLYGALACTURONAN_RHAMNOGALACTURONAN-BINDING PROTEIN YTCQ"/>
    <property type="match status" value="1"/>
</dbReference>
<keyword evidence="8" id="KW-1185">Reference proteome</keyword>
<reference evidence="7 8" key="1">
    <citation type="submission" date="2019-04" db="EMBL/GenBank/DDBJ databases">
        <title>Cohnella sp. nov. isolated from preserved vegetables.</title>
        <authorList>
            <person name="Lin S.-Y."/>
            <person name="Hung M.-H."/>
            <person name="Young C.-C."/>
        </authorList>
    </citation>
    <scope>NUCLEOTIDE SEQUENCE [LARGE SCALE GENOMIC DNA]</scope>
    <source>
        <strain evidence="7 8">CC-MHH1044</strain>
    </source>
</reference>
<name>A0A4S4BZ71_9BACL</name>
<dbReference type="Gene3D" id="3.40.190.10">
    <property type="entry name" value="Periplasmic binding protein-like II"/>
    <property type="match status" value="2"/>
</dbReference>
<organism evidence="7 8">
    <name type="scientific">Cohnella fermenti</name>
    <dbReference type="NCBI Taxonomy" id="2565925"/>
    <lineage>
        <taxon>Bacteria</taxon>
        <taxon>Bacillati</taxon>
        <taxon>Bacillota</taxon>
        <taxon>Bacilli</taxon>
        <taxon>Bacillales</taxon>
        <taxon>Paenibacillaceae</taxon>
        <taxon>Cohnella</taxon>
    </lineage>
</organism>
<proteinExistence type="predicted"/>
<evidence type="ECO:0000256" key="5">
    <source>
        <dbReference type="ARBA" id="ARBA00023288"/>
    </source>
</evidence>
<comment type="caution">
    <text evidence="7">The sequence shown here is derived from an EMBL/GenBank/DDBJ whole genome shotgun (WGS) entry which is preliminary data.</text>
</comment>
<evidence type="ECO:0000313" key="8">
    <source>
        <dbReference type="Proteomes" id="UP000310636"/>
    </source>
</evidence>
<protein>
    <submittedName>
        <fullName evidence="7">Extracellular solute-binding protein</fullName>
    </submittedName>
</protein>
<dbReference type="CDD" id="cd13580">
    <property type="entry name" value="PBP2_AlgQ_like_1"/>
    <property type="match status" value="1"/>
</dbReference>
<evidence type="ECO:0000256" key="2">
    <source>
        <dbReference type="ARBA" id="ARBA00022729"/>
    </source>
</evidence>
<dbReference type="InterPro" id="IPR050490">
    <property type="entry name" value="Bact_solute-bd_prot1"/>
</dbReference>
<keyword evidence="5" id="KW-0449">Lipoprotein</keyword>